<evidence type="ECO:0000256" key="6">
    <source>
        <dbReference type="PROSITE-ProRule" id="PRU00076"/>
    </source>
</evidence>
<dbReference type="SMART" id="SM00179">
    <property type="entry name" value="EGF_CA"/>
    <property type="match status" value="2"/>
</dbReference>
<keyword evidence="3" id="KW-0732">Signal</keyword>
<comment type="caution">
    <text evidence="8">The sequence shown here is derived from an EMBL/GenBank/DDBJ whole genome shotgun (WGS) entry which is preliminary data.</text>
</comment>
<dbReference type="InterPro" id="IPR000742">
    <property type="entry name" value="EGF"/>
</dbReference>
<dbReference type="FunFam" id="2.10.25.10:FF:000471">
    <property type="entry name" value="Protein lin-12"/>
    <property type="match status" value="1"/>
</dbReference>
<dbReference type="PROSITE" id="PS01186">
    <property type="entry name" value="EGF_2"/>
    <property type="match status" value="1"/>
</dbReference>
<dbReference type="Pfam" id="PF12661">
    <property type="entry name" value="hEGF"/>
    <property type="match status" value="1"/>
</dbReference>
<accession>A0AA40FFW1</accession>
<dbReference type="SUPFAM" id="SSF57196">
    <property type="entry name" value="EGF/Laminin"/>
    <property type="match status" value="2"/>
</dbReference>
<keyword evidence="2 6" id="KW-0245">EGF-like domain</keyword>
<dbReference type="SMART" id="SM00181">
    <property type="entry name" value="EGF"/>
    <property type="match status" value="2"/>
</dbReference>
<dbReference type="PROSITE" id="PS00010">
    <property type="entry name" value="ASX_HYDROXYL"/>
    <property type="match status" value="1"/>
</dbReference>
<proteinExistence type="inferred from homology"/>
<dbReference type="GO" id="GO:0005509">
    <property type="term" value="F:calcium ion binding"/>
    <property type="evidence" value="ECO:0007669"/>
    <property type="project" value="InterPro"/>
</dbReference>
<dbReference type="PRINTS" id="PR00010">
    <property type="entry name" value="EGFBLOOD"/>
</dbReference>
<dbReference type="PANTHER" id="PTHR12916:SF4">
    <property type="entry name" value="UNINFLATABLE, ISOFORM C"/>
    <property type="match status" value="1"/>
</dbReference>
<feature type="domain" description="EGF-like" evidence="7">
    <location>
        <begin position="41"/>
        <end position="77"/>
    </location>
</feature>
<keyword evidence="5 6" id="KW-1015">Disulfide bond</keyword>
<protein>
    <recommendedName>
        <fullName evidence="7">EGF-like domain-containing protein</fullName>
    </recommendedName>
</protein>
<keyword evidence="9" id="KW-1185">Reference proteome</keyword>
<dbReference type="EMBL" id="JAHYIQ010000044">
    <property type="protein sequence ID" value="KAK1118227.1"/>
    <property type="molecule type" value="Genomic_DNA"/>
</dbReference>
<dbReference type="PROSITE" id="PS00022">
    <property type="entry name" value="EGF_1"/>
    <property type="match status" value="2"/>
</dbReference>
<evidence type="ECO:0000313" key="9">
    <source>
        <dbReference type="Proteomes" id="UP001177670"/>
    </source>
</evidence>
<dbReference type="InterPro" id="IPR000152">
    <property type="entry name" value="EGF-type_Asp/Asn_hydroxyl_site"/>
</dbReference>
<dbReference type="Gene3D" id="2.10.25.10">
    <property type="entry name" value="Laminin"/>
    <property type="match status" value="2"/>
</dbReference>
<evidence type="ECO:0000256" key="3">
    <source>
        <dbReference type="ARBA" id="ARBA00022729"/>
    </source>
</evidence>
<evidence type="ECO:0000259" key="7">
    <source>
        <dbReference type="PROSITE" id="PS50026"/>
    </source>
</evidence>
<name>A0AA40FFW1_9HYME</name>
<sequence length="123" mass="13647">MNVDILKSAWDSANIDDCNVLHPNQTKLTTVITTPPSTTTLYDPCASNPCVHGMCQSTDSYDYSCTCEYGYVGRNCENILKQCELLLPCRNGGTCTDLHGSYKCDCRLGFTGQNCEKCKYFSE</sequence>
<evidence type="ECO:0000256" key="5">
    <source>
        <dbReference type="ARBA" id="ARBA00023157"/>
    </source>
</evidence>
<dbReference type="InterPro" id="IPR001881">
    <property type="entry name" value="EGF-like_Ca-bd_dom"/>
</dbReference>
<dbReference type="PANTHER" id="PTHR12916">
    <property type="entry name" value="CYTOCHROME C OXIDASE POLYPEPTIDE VIC-2"/>
    <property type="match status" value="1"/>
</dbReference>
<dbReference type="PROSITE" id="PS50026">
    <property type="entry name" value="EGF_3"/>
    <property type="match status" value="2"/>
</dbReference>
<organism evidence="8 9">
    <name type="scientific">Melipona bicolor</name>
    <dbReference type="NCBI Taxonomy" id="60889"/>
    <lineage>
        <taxon>Eukaryota</taxon>
        <taxon>Metazoa</taxon>
        <taxon>Ecdysozoa</taxon>
        <taxon>Arthropoda</taxon>
        <taxon>Hexapoda</taxon>
        <taxon>Insecta</taxon>
        <taxon>Pterygota</taxon>
        <taxon>Neoptera</taxon>
        <taxon>Endopterygota</taxon>
        <taxon>Hymenoptera</taxon>
        <taxon>Apocrita</taxon>
        <taxon>Aculeata</taxon>
        <taxon>Apoidea</taxon>
        <taxon>Anthophila</taxon>
        <taxon>Apidae</taxon>
        <taxon>Melipona</taxon>
    </lineage>
</organism>
<dbReference type="InterPro" id="IPR013032">
    <property type="entry name" value="EGF-like_CS"/>
</dbReference>
<evidence type="ECO:0000313" key="8">
    <source>
        <dbReference type="EMBL" id="KAK1118227.1"/>
    </source>
</evidence>
<dbReference type="FunFam" id="2.10.25.10:FF:000063">
    <property type="entry name" value="Slit guidance ligand 2"/>
    <property type="match status" value="1"/>
</dbReference>
<feature type="disulfide bond" evidence="6">
    <location>
        <begin position="45"/>
        <end position="55"/>
    </location>
</feature>
<dbReference type="CDD" id="cd00054">
    <property type="entry name" value="EGF_CA"/>
    <property type="match status" value="1"/>
</dbReference>
<reference evidence="8" key="1">
    <citation type="submission" date="2021-10" db="EMBL/GenBank/DDBJ databases">
        <title>Melipona bicolor Genome sequencing and assembly.</title>
        <authorList>
            <person name="Araujo N.S."/>
            <person name="Arias M.C."/>
        </authorList>
    </citation>
    <scope>NUCLEOTIDE SEQUENCE</scope>
    <source>
        <strain evidence="8">USP_2M_L1-L4_2017</strain>
        <tissue evidence="8">Whole body</tissue>
    </source>
</reference>
<comment type="similarity">
    <text evidence="1">Belongs to the NOTCH family.</text>
</comment>
<feature type="disulfide bond" evidence="6">
    <location>
        <begin position="106"/>
        <end position="115"/>
    </location>
</feature>
<keyword evidence="4" id="KW-0677">Repeat</keyword>
<feature type="domain" description="EGF-like" evidence="7">
    <location>
        <begin position="79"/>
        <end position="116"/>
    </location>
</feature>
<gene>
    <name evidence="8" type="ORF">K0M31_015272</name>
</gene>
<evidence type="ECO:0000256" key="1">
    <source>
        <dbReference type="ARBA" id="ARBA00005847"/>
    </source>
</evidence>
<feature type="disulfide bond" evidence="6">
    <location>
        <begin position="67"/>
        <end position="76"/>
    </location>
</feature>
<evidence type="ECO:0000256" key="4">
    <source>
        <dbReference type="ARBA" id="ARBA00022737"/>
    </source>
</evidence>
<dbReference type="AlphaFoldDB" id="A0AA40FFW1"/>
<comment type="caution">
    <text evidence="6">Lacks conserved residue(s) required for the propagation of feature annotation.</text>
</comment>
<dbReference type="Proteomes" id="UP001177670">
    <property type="component" value="Unassembled WGS sequence"/>
</dbReference>
<evidence type="ECO:0000256" key="2">
    <source>
        <dbReference type="ARBA" id="ARBA00022536"/>
    </source>
</evidence>